<organism evidence="1 2">
    <name type="scientific">Candidatus Yanofskybacteria bacterium RIFCSPHIGHO2_02_FULL_38_22b</name>
    <dbReference type="NCBI Taxonomy" id="1802673"/>
    <lineage>
        <taxon>Bacteria</taxon>
        <taxon>Candidatus Yanofskyibacteriota</taxon>
    </lineage>
</organism>
<sequence>MKHGLENTLEHAPTEPVSASQRFLLFIENLRNIQGVLKSEEYESSGNSGEIKVDTDPNHRKLMLVKTDTGALVNADRELAIERLSACVALFVQGPGVNFLVHLTPSTDLGYYYHRFPNAEEIVRAKVQKILEPLAQAVELSSCHGLIVPNDGNNNGGPYDKSNVSQAWTRLKDILVEAGLGNVVLSEPLPLDETTLYYNPQESGTLFAAGLDVNSEDSNSTQQHKKQIRISIQSGKFAS</sequence>
<accession>A0A1F8EZJ7</accession>
<gene>
    <name evidence="1" type="ORF">A3B86_04255</name>
</gene>
<name>A0A1F8EZJ7_9BACT</name>
<comment type="caution">
    <text evidence="1">The sequence shown here is derived from an EMBL/GenBank/DDBJ whole genome shotgun (WGS) entry which is preliminary data.</text>
</comment>
<reference evidence="1 2" key="1">
    <citation type="journal article" date="2016" name="Nat. Commun.">
        <title>Thousands of microbial genomes shed light on interconnected biogeochemical processes in an aquifer system.</title>
        <authorList>
            <person name="Anantharaman K."/>
            <person name="Brown C.T."/>
            <person name="Hug L.A."/>
            <person name="Sharon I."/>
            <person name="Castelle C.J."/>
            <person name="Probst A.J."/>
            <person name="Thomas B.C."/>
            <person name="Singh A."/>
            <person name="Wilkins M.J."/>
            <person name="Karaoz U."/>
            <person name="Brodie E.L."/>
            <person name="Williams K.H."/>
            <person name="Hubbard S.S."/>
            <person name="Banfield J.F."/>
        </authorList>
    </citation>
    <scope>NUCLEOTIDE SEQUENCE [LARGE SCALE GENOMIC DNA]</scope>
</reference>
<dbReference type="EMBL" id="MGJN01000020">
    <property type="protein sequence ID" value="OGN06302.1"/>
    <property type="molecule type" value="Genomic_DNA"/>
</dbReference>
<dbReference type="Proteomes" id="UP000176834">
    <property type="component" value="Unassembled WGS sequence"/>
</dbReference>
<evidence type="ECO:0000313" key="1">
    <source>
        <dbReference type="EMBL" id="OGN06302.1"/>
    </source>
</evidence>
<dbReference type="AlphaFoldDB" id="A0A1F8EZJ7"/>
<evidence type="ECO:0000313" key="2">
    <source>
        <dbReference type="Proteomes" id="UP000176834"/>
    </source>
</evidence>
<protein>
    <submittedName>
        <fullName evidence="1">Uncharacterized protein</fullName>
    </submittedName>
</protein>
<proteinExistence type="predicted"/>